<feature type="domain" description="Exportin-2 C-terminal" evidence="1">
    <location>
        <begin position="70"/>
        <end position="128"/>
    </location>
</feature>
<name>A0ABS8UMY5_DATST</name>
<keyword evidence="3" id="KW-1185">Reference proteome</keyword>
<accession>A0ABS8UMY5</accession>
<dbReference type="EMBL" id="JACEIK010002157">
    <property type="protein sequence ID" value="MCD9559502.1"/>
    <property type="molecule type" value="Genomic_DNA"/>
</dbReference>
<dbReference type="Pfam" id="PF03378">
    <property type="entry name" value="CAS_CSE1"/>
    <property type="match status" value="1"/>
</dbReference>
<proteinExistence type="predicted"/>
<evidence type="ECO:0000259" key="1">
    <source>
        <dbReference type="Pfam" id="PF03378"/>
    </source>
</evidence>
<dbReference type="Proteomes" id="UP000823775">
    <property type="component" value="Unassembled WGS sequence"/>
</dbReference>
<evidence type="ECO:0000313" key="3">
    <source>
        <dbReference type="Proteomes" id="UP000823775"/>
    </source>
</evidence>
<comment type="caution">
    <text evidence="2">The sequence shown here is derived from an EMBL/GenBank/DDBJ whole genome shotgun (WGS) entry which is preliminary data.</text>
</comment>
<evidence type="ECO:0000313" key="2">
    <source>
        <dbReference type="EMBL" id="MCD9559502.1"/>
    </source>
</evidence>
<dbReference type="InterPro" id="IPR011989">
    <property type="entry name" value="ARM-like"/>
</dbReference>
<sequence>MEKGGDARRRTACELPKGIGGSSVSNDLIDIKDFFQLVVVPELQKSNIVHSYAARCIENLLIIKDDDTRAIIRRSCEEEPNSISVFESSVFPSLQKITDDNLSELFPYVFKLFSQLVDLNGPQQLVDLMDATHEGLFQKAMEAF</sequence>
<dbReference type="InterPro" id="IPR005043">
    <property type="entry name" value="XPO2_C"/>
</dbReference>
<protein>
    <recommendedName>
        <fullName evidence="1">Exportin-2 C-terminal domain-containing protein</fullName>
    </recommendedName>
</protein>
<dbReference type="Gene3D" id="1.25.10.10">
    <property type="entry name" value="Leucine-rich Repeat Variant"/>
    <property type="match status" value="1"/>
</dbReference>
<gene>
    <name evidence="2" type="ORF">HAX54_017465</name>
</gene>
<organism evidence="2 3">
    <name type="scientific">Datura stramonium</name>
    <name type="common">Jimsonweed</name>
    <name type="synonym">Common thornapple</name>
    <dbReference type="NCBI Taxonomy" id="4076"/>
    <lineage>
        <taxon>Eukaryota</taxon>
        <taxon>Viridiplantae</taxon>
        <taxon>Streptophyta</taxon>
        <taxon>Embryophyta</taxon>
        <taxon>Tracheophyta</taxon>
        <taxon>Spermatophyta</taxon>
        <taxon>Magnoliopsida</taxon>
        <taxon>eudicotyledons</taxon>
        <taxon>Gunneridae</taxon>
        <taxon>Pentapetalae</taxon>
        <taxon>asterids</taxon>
        <taxon>lamiids</taxon>
        <taxon>Solanales</taxon>
        <taxon>Solanaceae</taxon>
        <taxon>Solanoideae</taxon>
        <taxon>Datureae</taxon>
        <taxon>Datura</taxon>
    </lineage>
</organism>
<reference evidence="2 3" key="1">
    <citation type="journal article" date="2021" name="BMC Genomics">
        <title>Datura genome reveals duplications of psychoactive alkaloid biosynthetic genes and high mutation rate following tissue culture.</title>
        <authorList>
            <person name="Rajewski A."/>
            <person name="Carter-House D."/>
            <person name="Stajich J."/>
            <person name="Litt A."/>
        </authorList>
    </citation>
    <scope>NUCLEOTIDE SEQUENCE [LARGE SCALE GENOMIC DNA]</scope>
    <source>
        <strain evidence="2">AR-01</strain>
    </source>
</reference>